<sequence length="82" mass="9043">MRTYNLTQSDHELITMALHVLEKNFDDGVYNHTVGGAIRCKNGKVYLGINCDGIHGSCAEYIAIGAAITAGERDFDNCRHSR</sequence>
<keyword evidence="2" id="KW-1185">Reference proteome</keyword>
<accession>A0ABS4J3K7</accession>
<comment type="caution">
    <text evidence="1">The sequence shown here is derived from an EMBL/GenBank/DDBJ whole genome shotgun (WGS) entry which is preliminary data.</text>
</comment>
<protein>
    <submittedName>
        <fullName evidence="1">Cytidine deaminase</fullName>
    </submittedName>
</protein>
<dbReference type="Gene3D" id="3.40.140.10">
    <property type="entry name" value="Cytidine Deaminase, domain 2"/>
    <property type="match status" value="1"/>
</dbReference>
<dbReference type="EMBL" id="JAGGLB010000025">
    <property type="protein sequence ID" value="MBP1994393.1"/>
    <property type="molecule type" value="Genomic_DNA"/>
</dbReference>
<evidence type="ECO:0000313" key="1">
    <source>
        <dbReference type="EMBL" id="MBP1994393.1"/>
    </source>
</evidence>
<proteinExistence type="predicted"/>
<dbReference type="InterPro" id="IPR016193">
    <property type="entry name" value="Cytidine_deaminase-like"/>
</dbReference>
<dbReference type="CDD" id="cd01283">
    <property type="entry name" value="cytidine_deaminase"/>
    <property type="match status" value="1"/>
</dbReference>
<dbReference type="RefSeq" id="WP_209976223.1">
    <property type="nucleotide sequence ID" value="NZ_JAGGLB010000025.1"/>
</dbReference>
<gene>
    <name evidence="1" type="ORF">J2Z66_006029</name>
</gene>
<name>A0ABS4J3K7_9BACL</name>
<evidence type="ECO:0000313" key="2">
    <source>
        <dbReference type="Proteomes" id="UP001519287"/>
    </source>
</evidence>
<organism evidence="1 2">
    <name type="scientific">Paenibacillus eucommiae</name>
    <dbReference type="NCBI Taxonomy" id="1355755"/>
    <lineage>
        <taxon>Bacteria</taxon>
        <taxon>Bacillati</taxon>
        <taxon>Bacillota</taxon>
        <taxon>Bacilli</taxon>
        <taxon>Bacillales</taxon>
        <taxon>Paenibacillaceae</taxon>
        <taxon>Paenibacillus</taxon>
    </lineage>
</organism>
<dbReference type="Proteomes" id="UP001519287">
    <property type="component" value="Unassembled WGS sequence"/>
</dbReference>
<dbReference type="SUPFAM" id="SSF53927">
    <property type="entry name" value="Cytidine deaminase-like"/>
    <property type="match status" value="1"/>
</dbReference>
<reference evidence="1 2" key="1">
    <citation type="submission" date="2021-03" db="EMBL/GenBank/DDBJ databases">
        <title>Genomic Encyclopedia of Type Strains, Phase IV (KMG-IV): sequencing the most valuable type-strain genomes for metagenomic binning, comparative biology and taxonomic classification.</title>
        <authorList>
            <person name="Goeker M."/>
        </authorList>
    </citation>
    <scope>NUCLEOTIDE SEQUENCE [LARGE SCALE GENOMIC DNA]</scope>
    <source>
        <strain evidence="1 2">DSM 26048</strain>
    </source>
</reference>